<protein>
    <submittedName>
        <fullName evidence="1">Uncharacterized protein</fullName>
    </submittedName>
</protein>
<accession>A0A139A960</accession>
<reference evidence="1 2" key="1">
    <citation type="journal article" date="2015" name="Genome Biol. Evol.">
        <title>Phylogenomic analyses indicate that early fungi evolved digesting cell walls of algal ancestors of land plants.</title>
        <authorList>
            <person name="Chang Y."/>
            <person name="Wang S."/>
            <person name="Sekimoto S."/>
            <person name="Aerts A.L."/>
            <person name="Choi C."/>
            <person name="Clum A."/>
            <person name="LaButti K.M."/>
            <person name="Lindquist E.A."/>
            <person name="Yee Ngan C."/>
            <person name="Ohm R.A."/>
            <person name="Salamov A.A."/>
            <person name="Grigoriev I.V."/>
            <person name="Spatafora J.W."/>
            <person name="Berbee M.L."/>
        </authorList>
    </citation>
    <scope>NUCLEOTIDE SEQUENCE [LARGE SCALE GENOMIC DNA]</scope>
    <source>
        <strain evidence="1 2">JEL478</strain>
    </source>
</reference>
<sequence>MGTCRVDGAATPLTRCVPAASSWGLHPCRCLFAADHRPGSRRQPMLGRYSGQSPFQVTVSGILAPVRQSGNSALRITLTVNASYKQFHRVDVSMGEQTRTRGVAGFAEATLARAGVRAAHGISEVESRDEPEVENGYVVSFWCLSVSSLVLEFCRSTLSIHPFD</sequence>
<dbReference type="Proteomes" id="UP000070544">
    <property type="component" value="Unassembled WGS sequence"/>
</dbReference>
<dbReference type="EMBL" id="KQ965781">
    <property type="protein sequence ID" value="KXS13199.1"/>
    <property type="molecule type" value="Genomic_DNA"/>
</dbReference>
<dbReference type="AlphaFoldDB" id="A0A139A960"/>
<gene>
    <name evidence="1" type="ORF">M427DRAFT_58917</name>
</gene>
<evidence type="ECO:0000313" key="1">
    <source>
        <dbReference type="EMBL" id="KXS13199.1"/>
    </source>
</evidence>
<keyword evidence="2" id="KW-1185">Reference proteome</keyword>
<organism evidence="1 2">
    <name type="scientific">Gonapodya prolifera (strain JEL478)</name>
    <name type="common">Monoblepharis prolifera</name>
    <dbReference type="NCBI Taxonomy" id="1344416"/>
    <lineage>
        <taxon>Eukaryota</taxon>
        <taxon>Fungi</taxon>
        <taxon>Fungi incertae sedis</taxon>
        <taxon>Chytridiomycota</taxon>
        <taxon>Chytridiomycota incertae sedis</taxon>
        <taxon>Monoblepharidomycetes</taxon>
        <taxon>Monoblepharidales</taxon>
        <taxon>Gonapodyaceae</taxon>
        <taxon>Gonapodya</taxon>
    </lineage>
</organism>
<name>A0A139A960_GONPJ</name>
<proteinExistence type="predicted"/>
<evidence type="ECO:0000313" key="2">
    <source>
        <dbReference type="Proteomes" id="UP000070544"/>
    </source>
</evidence>